<dbReference type="SUPFAM" id="SSF142921">
    <property type="entry name" value="WGR domain-like"/>
    <property type="match status" value="1"/>
</dbReference>
<dbReference type="CDD" id="cd07996">
    <property type="entry name" value="WGR_MMR_like"/>
    <property type="match status" value="1"/>
</dbReference>
<gene>
    <name evidence="2" type="ORF">B2M20_18195</name>
</gene>
<evidence type="ECO:0000313" key="2">
    <source>
        <dbReference type="EMBL" id="OPH81401.1"/>
    </source>
</evidence>
<reference evidence="2 3" key="1">
    <citation type="submission" date="2017-02" db="EMBL/GenBank/DDBJ databases">
        <title>Genome sequence of the nitrite-oxidizing bacterium Nitrobacter vulgaris strain Ab1.</title>
        <authorList>
            <person name="Mellbye B.L."/>
            <person name="Davis E.W."/>
            <person name="Spieck E."/>
            <person name="Chang J.H."/>
            <person name="Bottomley P.J."/>
            <person name="Sayavedra-Soto L.A."/>
        </authorList>
    </citation>
    <scope>NUCLEOTIDE SEQUENCE [LARGE SCALE GENOMIC DNA]</scope>
    <source>
        <strain evidence="2 3">Ab1</strain>
    </source>
</reference>
<accession>A0A1V4HTU9</accession>
<comment type="caution">
    <text evidence="2">The sequence shown here is derived from an EMBL/GenBank/DDBJ whole genome shotgun (WGS) entry which is preliminary data.</text>
</comment>
<dbReference type="InterPro" id="IPR036930">
    <property type="entry name" value="WGR_dom_sf"/>
</dbReference>
<dbReference type="RefSeq" id="WP_079448416.1">
    <property type="nucleotide sequence ID" value="NZ_MWPQ01000069.1"/>
</dbReference>
<dbReference type="InterPro" id="IPR008893">
    <property type="entry name" value="WGR_domain"/>
</dbReference>
<dbReference type="EMBL" id="MWPQ01000069">
    <property type="protein sequence ID" value="OPH81401.1"/>
    <property type="molecule type" value="Genomic_DNA"/>
</dbReference>
<dbReference type="SMART" id="SM00773">
    <property type="entry name" value="WGR"/>
    <property type="match status" value="1"/>
</dbReference>
<dbReference type="AlphaFoldDB" id="A0A1V4HTU9"/>
<evidence type="ECO:0000313" key="3">
    <source>
        <dbReference type="Proteomes" id="UP000189940"/>
    </source>
</evidence>
<sequence length="87" mass="10215">MARKDQHSLCLRRIDPTRNMRRFYVLSTQPNLFGGVSLVRNWGRIGTFGQSMVETFHDAEDADEALNRLERAKRRRGYRETSATERD</sequence>
<feature type="domain" description="WGR" evidence="1">
    <location>
        <begin position="1"/>
        <end position="87"/>
    </location>
</feature>
<dbReference type="PROSITE" id="PS51977">
    <property type="entry name" value="WGR"/>
    <property type="match status" value="1"/>
</dbReference>
<dbReference type="Proteomes" id="UP000189940">
    <property type="component" value="Unassembled WGS sequence"/>
</dbReference>
<keyword evidence="3" id="KW-1185">Reference proteome</keyword>
<protein>
    <submittedName>
        <fullName evidence="2">WGR domain-containing protein</fullName>
    </submittedName>
</protein>
<dbReference type="Gene3D" id="2.20.140.10">
    <property type="entry name" value="WGR domain"/>
    <property type="match status" value="1"/>
</dbReference>
<dbReference type="OrthoDB" id="5801306at2"/>
<dbReference type="Pfam" id="PF05406">
    <property type="entry name" value="WGR"/>
    <property type="match status" value="1"/>
</dbReference>
<evidence type="ECO:0000259" key="1">
    <source>
        <dbReference type="PROSITE" id="PS51977"/>
    </source>
</evidence>
<proteinExistence type="predicted"/>
<dbReference type="InterPro" id="IPR049809">
    <property type="entry name" value="YehF/YfeS-like_WGR"/>
</dbReference>
<name>A0A1V4HTU9_NITVU</name>
<dbReference type="STRING" id="29421.B2M20_18195"/>
<organism evidence="2 3">
    <name type="scientific">Nitrobacter vulgaris</name>
    <dbReference type="NCBI Taxonomy" id="29421"/>
    <lineage>
        <taxon>Bacteria</taxon>
        <taxon>Pseudomonadati</taxon>
        <taxon>Pseudomonadota</taxon>
        <taxon>Alphaproteobacteria</taxon>
        <taxon>Hyphomicrobiales</taxon>
        <taxon>Nitrobacteraceae</taxon>
        <taxon>Nitrobacter</taxon>
    </lineage>
</organism>